<keyword evidence="2" id="KW-1185">Reference proteome</keyword>
<sequence length="206" mass="22652">MFLQDDMLCLMDPCRALVPDDKVYFEIDLKIRCDRDATKDFSRGVVNFDWVRLPTGKETRTLGLESMLSNVELSCAHVYSPVEATVAINILKGPCSLSRVAASTPGNFRDHIILYDDSNRTVLGDGVAVPLARCVVAVALKQKLALFLVGGDDVLEHLALTLGHSDEVLVRKMGSAEVEVRVAWTAVPIRKRPGMFKGVANELLLL</sequence>
<proteinExistence type="predicted"/>
<name>A0ACD5XE36_AVESA</name>
<reference evidence="1" key="2">
    <citation type="submission" date="2025-09" db="UniProtKB">
        <authorList>
            <consortium name="EnsemblPlants"/>
        </authorList>
    </citation>
    <scope>IDENTIFICATION</scope>
</reference>
<reference evidence="1" key="1">
    <citation type="submission" date="2021-05" db="EMBL/GenBank/DDBJ databases">
        <authorList>
            <person name="Scholz U."/>
            <person name="Mascher M."/>
            <person name="Fiebig A."/>
        </authorList>
    </citation>
    <scope>NUCLEOTIDE SEQUENCE [LARGE SCALE GENOMIC DNA]</scope>
</reference>
<evidence type="ECO:0000313" key="2">
    <source>
        <dbReference type="Proteomes" id="UP001732700"/>
    </source>
</evidence>
<organism evidence="1 2">
    <name type="scientific">Avena sativa</name>
    <name type="common">Oat</name>
    <dbReference type="NCBI Taxonomy" id="4498"/>
    <lineage>
        <taxon>Eukaryota</taxon>
        <taxon>Viridiplantae</taxon>
        <taxon>Streptophyta</taxon>
        <taxon>Embryophyta</taxon>
        <taxon>Tracheophyta</taxon>
        <taxon>Spermatophyta</taxon>
        <taxon>Magnoliopsida</taxon>
        <taxon>Liliopsida</taxon>
        <taxon>Poales</taxon>
        <taxon>Poaceae</taxon>
        <taxon>BOP clade</taxon>
        <taxon>Pooideae</taxon>
        <taxon>Poodae</taxon>
        <taxon>Poeae</taxon>
        <taxon>Poeae Chloroplast Group 1 (Aveneae type)</taxon>
        <taxon>Aveninae</taxon>
        <taxon>Avena</taxon>
    </lineage>
</organism>
<accession>A0ACD5XE36</accession>
<protein>
    <submittedName>
        <fullName evidence="1">Uncharacterized protein</fullName>
    </submittedName>
</protein>
<dbReference type="EnsemblPlants" id="AVESA.00010b.r2.4DG0779980.1">
    <property type="protein sequence ID" value="AVESA.00010b.r2.4DG0779980.1.CDS.1"/>
    <property type="gene ID" value="AVESA.00010b.r2.4DG0779980"/>
</dbReference>
<dbReference type="Proteomes" id="UP001732700">
    <property type="component" value="Chromosome 4D"/>
</dbReference>
<evidence type="ECO:0000313" key="1">
    <source>
        <dbReference type="EnsemblPlants" id="AVESA.00010b.r2.4DG0779980.1.CDS.1"/>
    </source>
</evidence>